<feature type="chain" id="PRO_5012720230" description="MucBP domain protein" evidence="2">
    <location>
        <begin position="26"/>
        <end position="665"/>
    </location>
</feature>
<dbReference type="InterPro" id="IPR009459">
    <property type="entry name" value="MucBP_dom"/>
</dbReference>
<gene>
    <name evidence="5" type="ORF">CNR29_13205</name>
</gene>
<evidence type="ECO:0000313" key="5">
    <source>
        <dbReference type="EMBL" id="PBQ24928.1"/>
    </source>
</evidence>
<dbReference type="Gene3D" id="3.10.20.320">
    <property type="entry name" value="Putative peptidoglycan bound protein (lpxtg motif)"/>
    <property type="match status" value="3"/>
</dbReference>
<protein>
    <recommendedName>
        <fullName evidence="7">MucBP domain protein</fullName>
    </recommendedName>
</protein>
<evidence type="ECO:0000259" key="4">
    <source>
        <dbReference type="Pfam" id="PF19087"/>
    </source>
</evidence>
<feature type="signal peptide" evidence="2">
    <location>
        <begin position="1"/>
        <end position="25"/>
    </location>
</feature>
<dbReference type="RefSeq" id="WP_096110483.1">
    <property type="nucleotide sequence ID" value="NZ_NVYO01000001.1"/>
</dbReference>
<dbReference type="Pfam" id="PF19087">
    <property type="entry name" value="DUF5776"/>
    <property type="match status" value="2"/>
</dbReference>
<comment type="caution">
    <text evidence="5">The sequence shown here is derived from an EMBL/GenBank/DDBJ whole genome shotgun (WGS) entry which is preliminary data.</text>
</comment>
<name>A0A2A3U1V3_LEVBR</name>
<dbReference type="AlphaFoldDB" id="A0A2A3U1V3"/>
<feature type="domain" description="DUF5776" evidence="4">
    <location>
        <begin position="519"/>
        <end position="585"/>
    </location>
</feature>
<accession>A0A2A3U1V3</accession>
<feature type="domain" description="MucBP" evidence="3">
    <location>
        <begin position="368"/>
        <end position="430"/>
    </location>
</feature>
<feature type="domain" description="DUF5776" evidence="4">
    <location>
        <begin position="592"/>
        <end position="660"/>
    </location>
</feature>
<feature type="domain" description="MucBP" evidence="3">
    <location>
        <begin position="288"/>
        <end position="352"/>
    </location>
</feature>
<keyword evidence="1" id="KW-0677">Repeat</keyword>
<keyword evidence="2" id="KW-0732">Signal</keyword>
<evidence type="ECO:0000256" key="1">
    <source>
        <dbReference type="ARBA" id="ARBA00022737"/>
    </source>
</evidence>
<dbReference type="InterPro" id="IPR044081">
    <property type="entry name" value="DUF5776"/>
</dbReference>
<evidence type="ECO:0008006" key="7">
    <source>
        <dbReference type="Google" id="ProtNLM"/>
    </source>
</evidence>
<proteinExistence type="predicted"/>
<dbReference type="Proteomes" id="UP000217918">
    <property type="component" value="Unassembled WGS sequence"/>
</dbReference>
<sequence length="665" mass="75000">MKFRNFLFVVAIILGTICSVATANADEKKVTSSLPVHSSFLSQDDSVKVSVSPKTEVYVDDGHVYTVVEVTLDKNPLIVRSHDGSVHIHFEPTADYFKFDQNPKAYYGFDGYIKRSDGTYAKQTVGGNGRNNNQGDGFDYTWSFWNSAVNQYDRLVFKVGIILKNGYEDYIDKSGKLEIPFKVNGEVIQNDVGTHNYISLGAGYIQFHVSKPVVVKYVDEDGNDIYKSQTITGKYGDTYDASTKQYMPDIDGYTLDKDKLPSNQVGIISDQDQVVTYVYKRDVISGGNVTFKYQDENGKKIDEDIVESGNVGDKYQSHIHDISGYIVDNDKIPANDTGRFTKQEQAVIYVYKKASQPTPPTPPTTSGTVIIHFVDKNGNKLVRDKVISGKVGEDYHANSVGIDGYRVVKDSGNTTGKFKSEIQEVTYTYEKQIVVKKGAVIYSVKKIGLYSTPNFSESSRIRWYHKKARINRPMFVVTGYAISRNGHLRYKVRDVNHHSKTAGKRGFVTANNEYVLPVYYAGPHRQITIINPKGANAYDRVSLTGKMTHYKQGQVLNVVKIVHYNLTTRFILKNGKYITANKKLVIDGTYRGPQTIWAKTAVNRYDDVNLTRKNHHFNKKSHHVFKVLGWDYSHGDDFSQGNTRRYRVSGGYVTANNKFVSSVKK</sequence>
<evidence type="ECO:0000256" key="2">
    <source>
        <dbReference type="SAM" id="SignalP"/>
    </source>
</evidence>
<evidence type="ECO:0000313" key="6">
    <source>
        <dbReference type="Proteomes" id="UP000217918"/>
    </source>
</evidence>
<evidence type="ECO:0000259" key="3">
    <source>
        <dbReference type="Pfam" id="PF06458"/>
    </source>
</evidence>
<organism evidence="5 6">
    <name type="scientific">Levilactobacillus brevis</name>
    <name type="common">Lactobacillus brevis</name>
    <dbReference type="NCBI Taxonomy" id="1580"/>
    <lineage>
        <taxon>Bacteria</taxon>
        <taxon>Bacillati</taxon>
        <taxon>Bacillota</taxon>
        <taxon>Bacilli</taxon>
        <taxon>Lactobacillales</taxon>
        <taxon>Lactobacillaceae</taxon>
        <taxon>Levilactobacillus</taxon>
    </lineage>
</organism>
<feature type="domain" description="MucBP" evidence="3">
    <location>
        <begin position="212"/>
        <end position="280"/>
    </location>
</feature>
<dbReference type="Pfam" id="PF06458">
    <property type="entry name" value="MucBP"/>
    <property type="match status" value="3"/>
</dbReference>
<reference evidence="5 6" key="1">
    <citation type="submission" date="2017-09" db="EMBL/GenBank/DDBJ databases">
        <title>Genome sequence of Lactobacillus brevis D7.</title>
        <authorList>
            <person name="Kwon M.-S."/>
            <person name="Lim S.K."/>
            <person name="Choi H.-J."/>
        </authorList>
    </citation>
    <scope>NUCLEOTIDE SEQUENCE [LARGE SCALE GENOMIC DNA]</scope>
    <source>
        <strain evidence="5 6">D7</strain>
    </source>
</reference>
<dbReference type="EMBL" id="NVYO01000001">
    <property type="protein sequence ID" value="PBQ24928.1"/>
    <property type="molecule type" value="Genomic_DNA"/>
</dbReference>